<dbReference type="KEGG" id="plyc:GXP70_28970"/>
<dbReference type="Gene3D" id="3.60.21.10">
    <property type="match status" value="1"/>
</dbReference>
<dbReference type="AlphaFoldDB" id="A0A6C0G6Q4"/>
<dbReference type="PANTHER" id="PTHR31302:SF32">
    <property type="entry name" value="PHOSPHOESTERASE"/>
    <property type="match status" value="1"/>
</dbReference>
<dbReference type="InterPro" id="IPR004843">
    <property type="entry name" value="Calcineurin-like_PHP"/>
</dbReference>
<dbReference type="GO" id="GO:0008758">
    <property type="term" value="F:UDP-2,3-diacylglucosamine hydrolase activity"/>
    <property type="evidence" value="ECO:0007669"/>
    <property type="project" value="TreeGrafter"/>
</dbReference>
<organism evidence="2 3">
    <name type="scientific">Paenibacillus lycopersici</name>
    <dbReference type="NCBI Taxonomy" id="2704462"/>
    <lineage>
        <taxon>Bacteria</taxon>
        <taxon>Bacillati</taxon>
        <taxon>Bacillota</taxon>
        <taxon>Bacilli</taxon>
        <taxon>Bacillales</taxon>
        <taxon>Paenibacillaceae</taxon>
        <taxon>Paenibacillus</taxon>
    </lineage>
</organism>
<proteinExistence type="predicted"/>
<dbReference type="InterPro" id="IPR029052">
    <property type="entry name" value="Metallo-depent_PP-like"/>
</dbReference>
<protein>
    <recommendedName>
        <fullName evidence="1">Calcineurin-like phosphoesterase domain-containing protein</fullName>
    </recommendedName>
</protein>
<dbReference type="GO" id="GO:0016020">
    <property type="term" value="C:membrane"/>
    <property type="evidence" value="ECO:0007669"/>
    <property type="project" value="GOC"/>
</dbReference>
<gene>
    <name evidence="2" type="ORF">GXP70_28970</name>
</gene>
<reference evidence="2 3" key="1">
    <citation type="submission" date="2020-01" db="EMBL/GenBank/DDBJ databases">
        <title>Paenibacillus sp. nov., isolated from tomato rhizosphere.</title>
        <authorList>
            <person name="Weon H.-Y."/>
            <person name="Lee S.A."/>
        </authorList>
    </citation>
    <scope>NUCLEOTIDE SEQUENCE [LARGE SCALE GENOMIC DNA]</scope>
    <source>
        <strain evidence="2 3">12200R-189</strain>
    </source>
</reference>
<dbReference type="RefSeq" id="WP_162360150.1">
    <property type="nucleotide sequence ID" value="NZ_CP048209.1"/>
</dbReference>
<evidence type="ECO:0000313" key="3">
    <source>
        <dbReference type="Proteomes" id="UP000476064"/>
    </source>
</evidence>
<evidence type="ECO:0000259" key="1">
    <source>
        <dbReference type="Pfam" id="PF00149"/>
    </source>
</evidence>
<dbReference type="Pfam" id="PF00149">
    <property type="entry name" value="Metallophos"/>
    <property type="match status" value="1"/>
</dbReference>
<feature type="domain" description="Calcineurin-like phosphoesterase" evidence="1">
    <location>
        <begin position="37"/>
        <end position="207"/>
    </location>
</feature>
<dbReference type="InterPro" id="IPR051158">
    <property type="entry name" value="Metallophosphoesterase_sf"/>
</dbReference>
<dbReference type="PANTHER" id="PTHR31302">
    <property type="entry name" value="TRANSMEMBRANE PROTEIN WITH METALLOPHOSPHOESTERASE DOMAIN-RELATED"/>
    <property type="match status" value="1"/>
</dbReference>
<dbReference type="EMBL" id="CP048209">
    <property type="protein sequence ID" value="QHT63590.1"/>
    <property type="molecule type" value="Genomic_DNA"/>
</dbReference>
<name>A0A6C0G6Q4_9BACL</name>
<evidence type="ECO:0000313" key="2">
    <source>
        <dbReference type="EMBL" id="QHT63590.1"/>
    </source>
</evidence>
<dbReference type="Proteomes" id="UP000476064">
    <property type="component" value="Chromosome"/>
</dbReference>
<dbReference type="GO" id="GO:0009245">
    <property type="term" value="P:lipid A biosynthetic process"/>
    <property type="evidence" value="ECO:0007669"/>
    <property type="project" value="TreeGrafter"/>
</dbReference>
<sequence length="277" mass="30993">MIIIAALAGLASLGALHTLWVRYSYYRIGSKNAGGLTVVQLSDLHGRIRFINGSLVRKVNRLNPDLVMITGDLASRKGQLPKIMKEIQKIQCPRIFFVPGNYEREGMDGFRKKSYAQAEYDSILSQLRHRHVAVLDNRGVTVEHAGKRVLVYGFDNSVYGNERMTRSAEDVQRHDAVILLAHSPSIIHYISRHRIPFDLLLTGHTHGGQIRVMNRTIGAYRHFHTGLKIMNGSERFFIHRGLGTVKIPLRIGCSPEIAVFSLGGCFGQPAETGAIRK</sequence>
<accession>A0A6C0G6Q4</accession>
<dbReference type="SUPFAM" id="SSF56300">
    <property type="entry name" value="Metallo-dependent phosphatases"/>
    <property type="match status" value="1"/>
</dbReference>
<keyword evidence="3" id="KW-1185">Reference proteome</keyword>